<proteinExistence type="predicted"/>
<dbReference type="EMBL" id="PP885733">
    <property type="protein sequence ID" value="XCN28389.1"/>
    <property type="molecule type" value="Genomic_DNA"/>
</dbReference>
<accession>A0AAU8KYM2</accession>
<keyword evidence="1" id="KW-1133">Transmembrane helix</keyword>
<keyword evidence="1" id="KW-0472">Membrane</keyword>
<keyword evidence="1" id="KW-0812">Transmembrane</keyword>
<sequence length="149" mass="17134">MDQADILLTATIVLGIMSALIGLIWFFLKDQNPGDIAFVWMQLANSTIRAEYIDRTDTKWILDIKYHSKVILPSCRREDNHKLIITVPDDYSVKEFERFVAKQHGKGPAFKLLRGLFDCHSLNRLHFASVDIKLFGDFKKAVFHKALTP</sequence>
<evidence type="ECO:0000256" key="1">
    <source>
        <dbReference type="SAM" id="Phobius"/>
    </source>
</evidence>
<protein>
    <submittedName>
        <fullName evidence="2">Uncharacterized protein</fullName>
    </submittedName>
</protein>
<organism evidence="2">
    <name type="scientific">Pantoea phage Survivor</name>
    <dbReference type="NCBI Taxonomy" id="3232176"/>
    <lineage>
        <taxon>Viruses</taxon>
        <taxon>Duplodnaviria</taxon>
        <taxon>Heunggongvirae</taxon>
        <taxon>Uroviricota</taxon>
        <taxon>Caudoviricetes</taxon>
    </lineage>
</organism>
<name>A0AAU8KYM2_9CAUD</name>
<reference evidence="2" key="1">
    <citation type="submission" date="2024-06" db="EMBL/GenBank/DDBJ databases">
        <authorList>
            <person name="Gannavaram S."/>
            <person name="Nemani S."/>
            <person name="Datta M."/>
            <person name="Picchiottino A."/>
            <person name="Mereddy A."/>
            <person name="Gannavaram N."/>
            <person name="Honeycutt C."/>
            <person name="Tran D."/>
            <person name="Choi K."/>
            <person name="Srinivasan K."/>
            <person name="Johnson A."/>
        </authorList>
    </citation>
    <scope>NUCLEOTIDE SEQUENCE</scope>
</reference>
<feature type="transmembrane region" description="Helical" evidence="1">
    <location>
        <begin position="6"/>
        <end position="28"/>
    </location>
</feature>
<evidence type="ECO:0000313" key="2">
    <source>
        <dbReference type="EMBL" id="XCN28389.1"/>
    </source>
</evidence>